<feature type="non-terminal residue" evidence="1">
    <location>
        <position position="1"/>
    </location>
</feature>
<accession>A0ACC1J810</accession>
<comment type="caution">
    <text evidence="1">The sequence shown here is derived from an EMBL/GenBank/DDBJ whole genome shotgun (WGS) entry which is preliminary data.</text>
</comment>
<reference evidence="1" key="1">
    <citation type="submission" date="2022-07" db="EMBL/GenBank/DDBJ databases">
        <title>Phylogenomic reconstructions and comparative analyses of Kickxellomycotina fungi.</title>
        <authorList>
            <person name="Reynolds N.K."/>
            <person name="Stajich J.E."/>
            <person name="Barry K."/>
            <person name="Grigoriev I.V."/>
            <person name="Crous P."/>
            <person name="Smith M.E."/>
        </authorList>
    </citation>
    <scope>NUCLEOTIDE SEQUENCE</scope>
    <source>
        <strain evidence="1">NRRL 5244</strain>
    </source>
</reference>
<evidence type="ECO:0000313" key="2">
    <source>
        <dbReference type="Proteomes" id="UP001150603"/>
    </source>
</evidence>
<sequence length="52" mass="5382">EPYTSTYIEDGETKIITGYRARSTTTSGALPAFRVSGLISSAAAALAIAALF</sequence>
<proteinExistence type="predicted"/>
<name>A0ACC1J810_9FUNG</name>
<dbReference type="Proteomes" id="UP001150603">
    <property type="component" value="Unassembled WGS sequence"/>
</dbReference>
<organism evidence="1 2">
    <name type="scientific">Linderina macrospora</name>
    <dbReference type="NCBI Taxonomy" id="4868"/>
    <lineage>
        <taxon>Eukaryota</taxon>
        <taxon>Fungi</taxon>
        <taxon>Fungi incertae sedis</taxon>
        <taxon>Zoopagomycota</taxon>
        <taxon>Kickxellomycotina</taxon>
        <taxon>Kickxellomycetes</taxon>
        <taxon>Kickxellales</taxon>
        <taxon>Kickxellaceae</taxon>
        <taxon>Linderina</taxon>
    </lineage>
</organism>
<dbReference type="EMBL" id="JANBPW010002363">
    <property type="protein sequence ID" value="KAJ1941066.1"/>
    <property type="molecule type" value="Genomic_DNA"/>
</dbReference>
<evidence type="ECO:0000313" key="1">
    <source>
        <dbReference type="EMBL" id="KAJ1941066.1"/>
    </source>
</evidence>
<protein>
    <submittedName>
        <fullName evidence="1">Uncharacterized protein</fullName>
    </submittedName>
</protein>
<gene>
    <name evidence="1" type="ORF">FBU59_003612</name>
</gene>
<keyword evidence="2" id="KW-1185">Reference proteome</keyword>